<gene>
    <name evidence="3" type="ORF">MUO15_20700</name>
</gene>
<dbReference type="InterPro" id="IPR051319">
    <property type="entry name" value="Oligoribo/pAp-PDE_c-di-AMP_PDE"/>
</dbReference>
<proteinExistence type="predicted"/>
<evidence type="ECO:0000313" key="4">
    <source>
        <dbReference type="Proteomes" id="UP000830326"/>
    </source>
</evidence>
<dbReference type="Gene3D" id="3.10.310.30">
    <property type="match status" value="1"/>
</dbReference>
<sequence>MLTNKIAKSIVDYETIIIHRHVRPDPDAFGSQAGLAEMIKHSFPVKKVMITGKDEPSLEFLTKMDHVSDEDYEGALVIVCDTANQARIDDQRYMKGDRLIKIDHHPVVDDYGDISWVNTEASSTCEMIYTLFKDASDLGFHFNNQAAKLVYAGIVGDTGRFLFPSTTHATLTSAAELVSYSFDRPELYKNMYKTSLNVAKLKGYVLQNFTVNEAGYSTVRLPKEILEEYNVTTTETSALVGLLGDIEGILAWAFFVEEEDVIRVRLRSRGPVINKIAANHNGGGHPMAAGASAYSWEETEDIARELKAACQAFGQ</sequence>
<name>A0ABY4HBX5_9BACI</name>
<dbReference type="SUPFAM" id="SSF64182">
    <property type="entry name" value="DHH phosphoesterases"/>
    <property type="match status" value="1"/>
</dbReference>
<evidence type="ECO:0000259" key="1">
    <source>
        <dbReference type="Pfam" id="PF01368"/>
    </source>
</evidence>
<reference evidence="3" key="1">
    <citation type="submission" date="2022-04" db="EMBL/GenBank/DDBJ databases">
        <title>Halobacillus sp. isolated from saltern.</title>
        <authorList>
            <person name="Won M."/>
            <person name="Lee C.-M."/>
            <person name="Woen H.-Y."/>
            <person name="Kwon S.-W."/>
        </authorList>
    </citation>
    <scope>NUCLEOTIDE SEQUENCE</scope>
    <source>
        <strain evidence="3">SSHM10-5</strain>
    </source>
</reference>
<dbReference type="Pfam" id="PF02272">
    <property type="entry name" value="DHHA1"/>
    <property type="match status" value="1"/>
</dbReference>
<dbReference type="InterPro" id="IPR001667">
    <property type="entry name" value="DDH_dom"/>
</dbReference>
<protein>
    <submittedName>
        <fullName evidence="3">Bifunctional oligoribonuclease/PAP phosphatase NrnA</fullName>
    </submittedName>
</protein>
<dbReference type="Gene3D" id="3.90.1640.10">
    <property type="entry name" value="inorganic pyrophosphatase (n-terminal core)"/>
    <property type="match status" value="1"/>
</dbReference>
<dbReference type="RefSeq" id="WP_245032381.1">
    <property type="nucleotide sequence ID" value="NZ_CP095075.1"/>
</dbReference>
<dbReference type="Pfam" id="PF01368">
    <property type="entry name" value="DHH"/>
    <property type="match status" value="1"/>
</dbReference>
<dbReference type="PANTHER" id="PTHR47618">
    <property type="entry name" value="BIFUNCTIONAL OLIGORIBONUCLEASE AND PAP PHOSPHATASE NRNA"/>
    <property type="match status" value="1"/>
</dbReference>
<dbReference type="InterPro" id="IPR038763">
    <property type="entry name" value="DHH_sf"/>
</dbReference>
<organism evidence="3 4">
    <name type="scientific">Halobacillus amylolyticus</name>
    <dbReference type="NCBI Taxonomy" id="2932259"/>
    <lineage>
        <taxon>Bacteria</taxon>
        <taxon>Bacillati</taxon>
        <taxon>Bacillota</taxon>
        <taxon>Bacilli</taxon>
        <taxon>Bacillales</taxon>
        <taxon>Bacillaceae</taxon>
        <taxon>Halobacillus</taxon>
    </lineage>
</organism>
<dbReference type="EMBL" id="CP095075">
    <property type="protein sequence ID" value="UOR11937.1"/>
    <property type="molecule type" value="Genomic_DNA"/>
</dbReference>
<accession>A0ABY4HBX5</accession>
<feature type="domain" description="DHHA1" evidence="2">
    <location>
        <begin position="228"/>
        <end position="311"/>
    </location>
</feature>
<dbReference type="PANTHER" id="PTHR47618:SF1">
    <property type="entry name" value="BIFUNCTIONAL OLIGORIBONUCLEASE AND PAP PHOSPHATASE NRNA"/>
    <property type="match status" value="1"/>
</dbReference>
<evidence type="ECO:0000313" key="3">
    <source>
        <dbReference type="EMBL" id="UOR11937.1"/>
    </source>
</evidence>
<evidence type="ECO:0000259" key="2">
    <source>
        <dbReference type="Pfam" id="PF02272"/>
    </source>
</evidence>
<dbReference type="Proteomes" id="UP000830326">
    <property type="component" value="Chromosome"/>
</dbReference>
<feature type="domain" description="DDH" evidence="1">
    <location>
        <begin position="16"/>
        <end position="154"/>
    </location>
</feature>
<dbReference type="InterPro" id="IPR003156">
    <property type="entry name" value="DHHA1_dom"/>
</dbReference>
<keyword evidence="4" id="KW-1185">Reference proteome</keyword>